<name>A0ACC3AAF1_9EURO</name>
<reference evidence="1" key="1">
    <citation type="submission" date="2022-10" db="EMBL/GenBank/DDBJ databases">
        <title>Culturing micro-colonial fungi from biological soil crusts in the Mojave desert and describing Neophaeococcomyces mojavensis, and introducing the new genera and species Taxawa tesnikishii.</title>
        <authorList>
            <person name="Kurbessoian T."/>
            <person name="Stajich J.E."/>
        </authorList>
    </citation>
    <scope>NUCLEOTIDE SEQUENCE</scope>
    <source>
        <strain evidence="1">JES_112</strain>
    </source>
</reference>
<protein>
    <submittedName>
        <fullName evidence="1">Uncharacterized protein</fullName>
    </submittedName>
</protein>
<evidence type="ECO:0000313" key="1">
    <source>
        <dbReference type="EMBL" id="KAJ9658141.1"/>
    </source>
</evidence>
<organism evidence="1 2">
    <name type="scientific">Neophaeococcomyces mojaviensis</name>
    <dbReference type="NCBI Taxonomy" id="3383035"/>
    <lineage>
        <taxon>Eukaryota</taxon>
        <taxon>Fungi</taxon>
        <taxon>Dikarya</taxon>
        <taxon>Ascomycota</taxon>
        <taxon>Pezizomycotina</taxon>
        <taxon>Eurotiomycetes</taxon>
        <taxon>Chaetothyriomycetidae</taxon>
        <taxon>Chaetothyriales</taxon>
        <taxon>Chaetothyriales incertae sedis</taxon>
        <taxon>Neophaeococcomyces</taxon>
    </lineage>
</organism>
<keyword evidence="2" id="KW-1185">Reference proteome</keyword>
<comment type="caution">
    <text evidence="1">The sequence shown here is derived from an EMBL/GenBank/DDBJ whole genome shotgun (WGS) entry which is preliminary data.</text>
</comment>
<evidence type="ECO:0000313" key="2">
    <source>
        <dbReference type="Proteomes" id="UP001172386"/>
    </source>
</evidence>
<sequence>MAYGDQPALIAELVDWARTAGFHVVCAGKGTKHLPAYHYSTPDTVWDYYGFTKEQLATGDFNKQMFNSFLDGTKSALEMAAVANGCELSPPSNGLQFPPCGTHDIPTILRPKSEGGQLEKHGTVEVVSCLELDGRNVFNDLRWGVYVVIEAPGEYQRECFAQYGMKTDPSGRYAVQYKPFHFIGLELGVSVANIMCRGEPTGQCKTWIADVVATAKRDLKPGEKLDGEGGFMVFGQLMPAEKSLAIQGLPIGLAHGLIMKKDVKKDQRLSWEDVEFDKEAQAVAVRREMEDMFRKEYAT</sequence>
<gene>
    <name evidence="1" type="ORF">H2198_003846</name>
</gene>
<dbReference type="Proteomes" id="UP001172386">
    <property type="component" value="Unassembled WGS sequence"/>
</dbReference>
<accession>A0ACC3AAF1</accession>
<dbReference type="EMBL" id="JAPDRQ010000054">
    <property type="protein sequence ID" value="KAJ9658141.1"/>
    <property type="molecule type" value="Genomic_DNA"/>
</dbReference>
<proteinExistence type="predicted"/>